<reference evidence="1 2" key="1">
    <citation type="submission" date="2018-03" db="EMBL/GenBank/DDBJ databases">
        <title>Draft Genome Sequences of the Obligatory Marine Myxobacteria Enhygromyxa salina SWB007.</title>
        <authorList>
            <person name="Poehlein A."/>
            <person name="Moghaddam J.A."/>
            <person name="Harms H."/>
            <person name="Alanjari M."/>
            <person name="Koenig G.M."/>
            <person name="Daniel R."/>
            <person name="Schaeberle T.F."/>
        </authorList>
    </citation>
    <scope>NUCLEOTIDE SEQUENCE [LARGE SCALE GENOMIC DNA]</scope>
    <source>
        <strain evidence="1 2">SWB007</strain>
    </source>
</reference>
<organism evidence="1 2">
    <name type="scientific">Enhygromyxa salina</name>
    <dbReference type="NCBI Taxonomy" id="215803"/>
    <lineage>
        <taxon>Bacteria</taxon>
        <taxon>Pseudomonadati</taxon>
        <taxon>Myxococcota</taxon>
        <taxon>Polyangia</taxon>
        <taxon>Nannocystales</taxon>
        <taxon>Nannocystaceae</taxon>
        <taxon>Enhygromyxa</taxon>
    </lineage>
</organism>
<accession>A0A2S9YXJ9</accession>
<name>A0A2S9YXJ9_9BACT</name>
<evidence type="ECO:0000313" key="2">
    <source>
        <dbReference type="Proteomes" id="UP000238823"/>
    </source>
</evidence>
<gene>
    <name evidence="1" type="ORF">ENSA7_05660</name>
</gene>
<dbReference type="AlphaFoldDB" id="A0A2S9YXJ9"/>
<sequence length="115" mass="12337">MYADLTCARSVNITETPLVDLSDFANLEFVLEGIWLERNPALATLDGLSISEARTIDILFNDNLINLDALTSISELEGGTIYCNAQLQPAEIEAVLAQIPGGDLVEVVNNGEGPC</sequence>
<evidence type="ECO:0000313" key="1">
    <source>
        <dbReference type="EMBL" id="PRQ09811.1"/>
    </source>
</evidence>
<dbReference type="Proteomes" id="UP000238823">
    <property type="component" value="Unassembled WGS sequence"/>
</dbReference>
<dbReference type="SUPFAM" id="SSF52058">
    <property type="entry name" value="L domain-like"/>
    <property type="match status" value="1"/>
</dbReference>
<dbReference type="RefSeq" id="WP_146157259.1">
    <property type="nucleotide sequence ID" value="NZ_PVNL01000013.1"/>
</dbReference>
<dbReference type="EMBL" id="PVNL01000013">
    <property type="protein sequence ID" value="PRQ09811.1"/>
    <property type="molecule type" value="Genomic_DNA"/>
</dbReference>
<protein>
    <recommendedName>
        <fullName evidence="3">Receptor L-domain domain-containing protein</fullName>
    </recommendedName>
</protein>
<comment type="caution">
    <text evidence="1">The sequence shown here is derived from an EMBL/GenBank/DDBJ whole genome shotgun (WGS) entry which is preliminary data.</text>
</comment>
<proteinExistence type="predicted"/>
<evidence type="ECO:0008006" key="3">
    <source>
        <dbReference type="Google" id="ProtNLM"/>
    </source>
</evidence>